<dbReference type="PATRIC" id="fig|502682.8.peg.1541"/>
<sequence>MIDGEDRIRDALRAWAYAADIYQGREGLQTVFVLLFVVTAVLALAMVWRLWRRKRHSPDQALPCLANCALLGFAPLYALRIVSLHVTDMLLYTGPIRLNWVIDLSLTGISLACALLFLRLGGARR</sequence>
<proteinExistence type="predicted"/>
<dbReference type="AlphaFoldDB" id="A0A0G9MQ55"/>
<keyword evidence="2" id="KW-1185">Reference proteome</keyword>
<gene>
    <name evidence="1" type="ORF">AAW01_07550</name>
</gene>
<dbReference type="RefSeq" id="WP_047006790.1">
    <property type="nucleotide sequence ID" value="NZ_CP018097.1"/>
</dbReference>
<evidence type="ECO:0000313" key="1">
    <source>
        <dbReference type="EMBL" id="KLE31438.1"/>
    </source>
</evidence>
<organism evidence="1 2">
    <name type="scientific">Aurantiacibacter gangjinensis</name>
    <dbReference type="NCBI Taxonomy" id="502682"/>
    <lineage>
        <taxon>Bacteria</taxon>
        <taxon>Pseudomonadati</taxon>
        <taxon>Pseudomonadota</taxon>
        <taxon>Alphaproteobacteria</taxon>
        <taxon>Sphingomonadales</taxon>
        <taxon>Erythrobacteraceae</taxon>
        <taxon>Aurantiacibacter</taxon>
    </lineage>
</organism>
<dbReference type="Proteomes" id="UP000053070">
    <property type="component" value="Unassembled WGS sequence"/>
</dbReference>
<accession>A0A0G9MQ55</accession>
<name>A0A0G9MQ55_9SPHN</name>
<dbReference type="KEGG" id="egn:BMF35_a0514"/>
<comment type="caution">
    <text evidence="1">The sequence shown here is derived from an EMBL/GenBank/DDBJ whole genome shotgun (WGS) entry which is preliminary data.</text>
</comment>
<reference evidence="1 2" key="1">
    <citation type="submission" date="2015-04" db="EMBL/GenBank/DDBJ databases">
        <title>The draft genome sequence of Erythrobacr gangjinensis K7-2.</title>
        <authorList>
            <person name="Zhuang L."/>
            <person name="Liu Y."/>
            <person name="Shao Z."/>
        </authorList>
    </citation>
    <scope>NUCLEOTIDE SEQUENCE [LARGE SCALE GENOMIC DNA]</scope>
    <source>
        <strain evidence="1 2">K7-2</strain>
    </source>
</reference>
<dbReference type="STRING" id="502682.BMF35_a0514"/>
<dbReference type="OrthoDB" id="7408997at2"/>
<evidence type="ECO:0000313" key="2">
    <source>
        <dbReference type="Proteomes" id="UP000053070"/>
    </source>
</evidence>
<protein>
    <submittedName>
        <fullName evidence="1">Uncharacterized protein</fullName>
    </submittedName>
</protein>
<dbReference type="EMBL" id="LBHC01000002">
    <property type="protein sequence ID" value="KLE31438.1"/>
    <property type="molecule type" value="Genomic_DNA"/>
</dbReference>